<gene>
    <name evidence="2" type="ORF">BFL28_15635</name>
</gene>
<proteinExistence type="predicted"/>
<protein>
    <submittedName>
        <fullName evidence="2">Uncharacterized protein</fullName>
    </submittedName>
</protein>
<sequence length="63" mass="6956">MGERAGTATPTEAQAVIDNLVLGLTHGLLLLTAWRLINRPDLDDEHAPRDAKDGKPRWGRKRA</sequence>
<accession>A0A1E3LW92</accession>
<evidence type="ECO:0000313" key="3">
    <source>
        <dbReference type="Proteomes" id="UP000094487"/>
    </source>
</evidence>
<dbReference type="EMBL" id="MDDS01000020">
    <property type="protein sequence ID" value="ODP38057.1"/>
    <property type="molecule type" value="Genomic_DNA"/>
</dbReference>
<name>A0A1E3LW92_9SPHN</name>
<dbReference type="AlphaFoldDB" id="A0A1E3LW92"/>
<organism evidence="2 3">
    <name type="scientific">Sphingomonas turrisvirgatae</name>
    <dbReference type="NCBI Taxonomy" id="1888892"/>
    <lineage>
        <taxon>Bacteria</taxon>
        <taxon>Pseudomonadati</taxon>
        <taxon>Pseudomonadota</taxon>
        <taxon>Alphaproteobacteria</taxon>
        <taxon>Sphingomonadales</taxon>
        <taxon>Sphingomonadaceae</taxon>
        <taxon>Sphingomonas</taxon>
    </lineage>
</organism>
<dbReference type="Proteomes" id="UP000094487">
    <property type="component" value="Unassembled WGS sequence"/>
</dbReference>
<evidence type="ECO:0000256" key="1">
    <source>
        <dbReference type="SAM" id="MobiDB-lite"/>
    </source>
</evidence>
<comment type="caution">
    <text evidence="2">The sequence shown here is derived from an EMBL/GenBank/DDBJ whole genome shotgun (WGS) entry which is preliminary data.</text>
</comment>
<evidence type="ECO:0000313" key="2">
    <source>
        <dbReference type="EMBL" id="ODP38057.1"/>
    </source>
</evidence>
<keyword evidence="3" id="KW-1185">Reference proteome</keyword>
<dbReference type="STRING" id="1888892.BFL28_15635"/>
<feature type="region of interest" description="Disordered" evidence="1">
    <location>
        <begin position="42"/>
        <end position="63"/>
    </location>
</feature>
<feature type="compositionally biased region" description="Basic and acidic residues" evidence="1">
    <location>
        <begin position="42"/>
        <end position="56"/>
    </location>
</feature>
<reference evidence="2 3" key="1">
    <citation type="submission" date="2016-08" db="EMBL/GenBank/DDBJ databases">
        <title>Draft genome of the agarase producing Sphingomonas sp. MCT13.</title>
        <authorList>
            <person name="D'Andrea M.M."/>
            <person name="Rossolini G.M."/>
            <person name="Thaller M.C."/>
        </authorList>
    </citation>
    <scope>NUCLEOTIDE SEQUENCE [LARGE SCALE GENOMIC DNA]</scope>
    <source>
        <strain evidence="2 3">MCT13</strain>
    </source>
</reference>